<proteinExistence type="predicted"/>
<dbReference type="PANTHER" id="PTHR35704">
    <property type="entry name" value="OS02G0254600 PROTEIN"/>
    <property type="match status" value="1"/>
</dbReference>
<name>A0AAQ3K8S6_9LILI</name>
<protein>
    <submittedName>
        <fullName evidence="1">Uncharacterized protein</fullName>
    </submittedName>
</protein>
<organism evidence="1 2">
    <name type="scientific">Canna indica</name>
    <name type="common">Indian-shot</name>
    <dbReference type="NCBI Taxonomy" id="4628"/>
    <lineage>
        <taxon>Eukaryota</taxon>
        <taxon>Viridiplantae</taxon>
        <taxon>Streptophyta</taxon>
        <taxon>Embryophyta</taxon>
        <taxon>Tracheophyta</taxon>
        <taxon>Spermatophyta</taxon>
        <taxon>Magnoliopsida</taxon>
        <taxon>Liliopsida</taxon>
        <taxon>Zingiberales</taxon>
        <taxon>Cannaceae</taxon>
        <taxon>Canna</taxon>
    </lineage>
</organism>
<dbReference type="EMBL" id="CP136892">
    <property type="protein sequence ID" value="WOL02117.1"/>
    <property type="molecule type" value="Genomic_DNA"/>
</dbReference>
<keyword evidence="2" id="KW-1185">Reference proteome</keyword>
<evidence type="ECO:0000313" key="2">
    <source>
        <dbReference type="Proteomes" id="UP001327560"/>
    </source>
</evidence>
<evidence type="ECO:0000313" key="1">
    <source>
        <dbReference type="EMBL" id="WOL02117.1"/>
    </source>
</evidence>
<dbReference type="AlphaFoldDB" id="A0AAQ3K8S6"/>
<dbReference type="PANTHER" id="PTHR35704:SF1">
    <property type="entry name" value="OS02G0254600 PROTEIN"/>
    <property type="match status" value="1"/>
</dbReference>
<dbReference type="Proteomes" id="UP001327560">
    <property type="component" value="Chromosome 3"/>
</dbReference>
<accession>A0AAQ3K8S6</accession>
<reference evidence="1 2" key="1">
    <citation type="submission" date="2023-10" db="EMBL/GenBank/DDBJ databases">
        <title>Chromosome-scale genome assembly provides insights into flower coloration mechanisms of Canna indica.</title>
        <authorList>
            <person name="Li C."/>
        </authorList>
    </citation>
    <scope>NUCLEOTIDE SEQUENCE [LARGE SCALE GENOMIC DNA]</scope>
    <source>
        <tissue evidence="1">Flower</tissue>
    </source>
</reference>
<gene>
    <name evidence="1" type="ORF">Cni_G10836</name>
</gene>
<sequence length="191" mass="21505">MSKSLKGIDYKAKVHLNTLATAMNVSHIVLIKLHIKIRFKESLSTLTSDLDVEPLLKEKATHHFLKVMKGSIASFPALLLAKGFCNLTLLLMGNCMQRGAARQVEEEMEPEKVEESFPEKAGGCKVKILLTRKELEWLVHHLKEKGEQRLEDVLVEMGREMDKGRGKGIGWKPTLESIVEIPEVQSFDAVM</sequence>